<dbReference type="RefSeq" id="WP_344737294.1">
    <property type="nucleotide sequence ID" value="NZ_BAAAYU010000005.1"/>
</dbReference>
<evidence type="ECO:0000256" key="1">
    <source>
        <dbReference type="SAM" id="Phobius"/>
    </source>
</evidence>
<reference evidence="3" key="1">
    <citation type="journal article" date="2019" name="Int. J. Syst. Evol. Microbiol.">
        <title>The Global Catalogue of Microorganisms (GCM) 10K type strain sequencing project: providing services to taxonomists for standard genome sequencing and annotation.</title>
        <authorList>
            <consortium name="The Broad Institute Genomics Platform"/>
            <consortium name="The Broad Institute Genome Sequencing Center for Infectious Disease"/>
            <person name="Wu L."/>
            <person name="Ma J."/>
        </authorList>
    </citation>
    <scope>NUCLEOTIDE SEQUENCE [LARGE SCALE GENOMIC DNA]</scope>
    <source>
        <strain evidence="3">JCM 16544</strain>
    </source>
</reference>
<proteinExistence type="predicted"/>
<keyword evidence="1" id="KW-0472">Membrane</keyword>
<keyword evidence="3" id="KW-1185">Reference proteome</keyword>
<feature type="transmembrane region" description="Helical" evidence="1">
    <location>
        <begin position="47"/>
        <end position="68"/>
    </location>
</feature>
<dbReference type="EMBL" id="BAAAYU010000005">
    <property type="protein sequence ID" value="GAA3632475.1"/>
    <property type="molecule type" value="Genomic_DNA"/>
</dbReference>
<evidence type="ECO:0000313" key="3">
    <source>
        <dbReference type="Proteomes" id="UP001501697"/>
    </source>
</evidence>
<dbReference type="Proteomes" id="UP001501697">
    <property type="component" value="Unassembled WGS sequence"/>
</dbReference>
<evidence type="ECO:0000313" key="2">
    <source>
        <dbReference type="EMBL" id="GAA3632475.1"/>
    </source>
</evidence>
<gene>
    <name evidence="2" type="ORF">GCM10022200_14240</name>
</gene>
<keyword evidence="1" id="KW-1133">Transmembrane helix</keyword>
<accession>A0ABP7AHN8</accession>
<organism evidence="2 3">
    <name type="scientific">Microbacterium awajiense</name>
    <dbReference type="NCBI Taxonomy" id="415214"/>
    <lineage>
        <taxon>Bacteria</taxon>
        <taxon>Bacillati</taxon>
        <taxon>Actinomycetota</taxon>
        <taxon>Actinomycetes</taxon>
        <taxon>Micrococcales</taxon>
        <taxon>Microbacteriaceae</taxon>
        <taxon>Microbacterium</taxon>
    </lineage>
</organism>
<name>A0ABP7AHN8_9MICO</name>
<keyword evidence="1" id="KW-0812">Transmembrane</keyword>
<protein>
    <submittedName>
        <fullName evidence="2">Uncharacterized protein</fullName>
    </submittedName>
</protein>
<sequence length="73" mass="7429">MSPLALALILAMLFAGAVLITLGVHTFRYRPQYEAGEASAVGWCGLLSSMVALPGVMLVGGAVLVAALQMPAA</sequence>
<comment type="caution">
    <text evidence="2">The sequence shown here is derived from an EMBL/GenBank/DDBJ whole genome shotgun (WGS) entry which is preliminary data.</text>
</comment>